<evidence type="ECO:0000256" key="3">
    <source>
        <dbReference type="ARBA" id="ARBA00038874"/>
    </source>
</evidence>
<feature type="region of interest" description="Disordered" evidence="4">
    <location>
        <begin position="282"/>
        <end position="318"/>
    </location>
</feature>
<dbReference type="EC" id="2.7.1.82" evidence="3"/>
<sequence>MTVPEDTACVIFSNGQEEAERQIKQICTRLLSGWADLRPSDMQISRISGGISNLLVKVDPPAPLPAVAVKVFGDKTELLIDREAEKGLLLKLNAACFGAPVVGLFNNGRIERFLTAKTLTPEEMSDPRFVPHIARRLRAFHDLQIDDAVIDGGAAAAAAAAISPRTNNHPTTSNQCPNENTPGASSASMAPPGGCLDSVAQPPSQWDTIFSWLEMAQGLSFVHDPAKQSAYDKVDFRAMRTELKTLREKCRRVGSPRVLCHNDLLSGNILVVQSEGAAHEAAANGRSTAGKGEGGHGSTCDGLGAGGSVEEGGSAAGTTGAVRTLDEQVLAGGKLQFIDFEYSCYGPRGFDWGNHFNEYAGFDCVYDRFPSSAQQKAFFRHYLKPGELQQLAKKHISMQEGRSETDNAAEVEEAVLDRLVAEACVFALVSHAYWGVWSFIQARYSPIDFDYLEYSGMRWAEYYRRRDEFFALVDKLFPASH</sequence>
<keyword evidence="6" id="KW-1185">Reference proteome</keyword>
<proteinExistence type="inferred from homology"/>
<reference evidence="5 6" key="1">
    <citation type="journal article" date="2023" name="IScience">
        <title>Expanded male sex-determining region conserved during the evolution of homothallism in the green alga Volvox.</title>
        <authorList>
            <person name="Yamamoto K."/>
            <person name="Matsuzaki R."/>
            <person name="Mahakham W."/>
            <person name="Heman W."/>
            <person name="Sekimoto H."/>
            <person name="Kawachi M."/>
            <person name="Minakuchi Y."/>
            <person name="Toyoda A."/>
            <person name="Nozaki H."/>
        </authorList>
    </citation>
    <scope>NUCLEOTIDE SEQUENCE [LARGE SCALE GENOMIC DNA]</scope>
    <source>
        <strain evidence="5 6">NIES-4468</strain>
    </source>
</reference>
<comment type="caution">
    <text evidence="5">The sequence shown here is derived from an EMBL/GenBank/DDBJ whole genome shotgun (WGS) entry which is preliminary data.</text>
</comment>
<accession>A0ABQ5RTT6</accession>
<dbReference type="EMBL" id="BSDZ01000009">
    <property type="protein sequence ID" value="GLI61021.1"/>
    <property type="molecule type" value="Genomic_DNA"/>
</dbReference>
<evidence type="ECO:0000313" key="6">
    <source>
        <dbReference type="Proteomes" id="UP001165090"/>
    </source>
</evidence>
<comment type="pathway">
    <text evidence="1">Phospholipid metabolism; phosphatidylethanolamine biosynthesis; phosphatidylethanolamine from ethanolamine: step 1/3.</text>
</comment>
<gene>
    <name evidence="5" type="ORF">VaNZ11_003284</name>
</gene>
<feature type="compositionally biased region" description="Gly residues" evidence="4">
    <location>
        <begin position="291"/>
        <end position="310"/>
    </location>
</feature>
<dbReference type="InterPro" id="IPR011009">
    <property type="entry name" value="Kinase-like_dom_sf"/>
</dbReference>
<comment type="similarity">
    <text evidence="2">Belongs to the choline/ethanolamine kinase family.</text>
</comment>
<dbReference type="Proteomes" id="UP001165090">
    <property type="component" value="Unassembled WGS sequence"/>
</dbReference>
<evidence type="ECO:0000256" key="4">
    <source>
        <dbReference type="SAM" id="MobiDB-lite"/>
    </source>
</evidence>
<dbReference type="Gene3D" id="3.90.1200.10">
    <property type="match status" value="1"/>
</dbReference>
<evidence type="ECO:0000256" key="1">
    <source>
        <dbReference type="ARBA" id="ARBA00037883"/>
    </source>
</evidence>
<organism evidence="5 6">
    <name type="scientific">Volvox africanus</name>
    <dbReference type="NCBI Taxonomy" id="51714"/>
    <lineage>
        <taxon>Eukaryota</taxon>
        <taxon>Viridiplantae</taxon>
        <taxon>Chlorophyta</taxon>
        <taxon>core chlorophytes</taxon>
        <taxon>Chlorophyceae</taxon>
        <taxon>CS clade</taxon>
        <taxon>Chlamydomonadales</taxon>
        <taxon>Volvocaceae</taxon>
        <taxon>Volvox</taxon>
    </lineage>
</organism>
<name>A0ABQ5RTT6_9CHLO</name>
<dbReference type="Gene3D" id="3.30.200.20">
    <property type="entry name" value="Phosphorylase Kinase, domain 1"/>
    <property type="match status" value="1"/>
</dbReference>
<dbReference type="CDD" id="cd05157">
    <property type="entry name" value="ETNK_euk"/>
    <property type="match status" value="1"/>
</dbReference>
<feature type="compositionally biased region" description="Polar residues" evidence="4">
    <location>
        <begin position="164"/>
        <end position="188"/>
    </location>
</feature>
<dbReference type="Pfam" id="PF01633">
    <property type="entry name" value="Choline_kinase"/>
    <property type="match status" value="1"/>
</dbReference>
<dbReference type="SUPFAM" id="SSF56112">
    <property type="entry name" value="Protein kinase-like (PK-like)"/>
    <property type="match status" value="1"/>
</dbReference>
<evidence type="ECO:0000313" key="5">
    <source>
        <dbReference type="EMBL" id="GLI61021.1"/>
    </source>
</evidence>
<dbReference type="PANTHER" id="PTHR22603">
    <property type="entry name" value="CHOLINE/ETHANOALAMINE KINASE"/>
    <property type="match status" value="1"/>
</dbReference>
<dbReference type="PANTHER" id="PTHR22603:SF66">
    <property type="entry name" value="ETHANOLAMINE KINASE"/>
    <property type="match status" value="1"/>
</dbReference>
<protein>
    <recommendedName>
        <fullName evidence="3">ethanolamine kinase</fullName>
        <ecNumber evidence="3">2.7.1.82</ecNumber>
    </recommendedName>
</protein>
<evidence type="ECO:0000256" key="2">
    <source>
        <dbReference type="ARBA" id="ARBA00038211"/>
    </source>
</evidence>
<feature type="region of interest" description="Disordered" evidence="4">
    <location>
        <begin position="162"/>
        <end position="195"/>
    </location>
</feature>